<dbReference type="AlphaFoldDB" id="A0A1I7AQK0"/>
<evidence type="ECO:0000256" key="1">
    <source>
        <dbReference type="SAM" id="SignalP"/>
    </source>
</evidence>
<organism evidence="2 3">
    <name type="scientific">Lishizhenia tianjinensis</name>
    <dbReference type="NCBI Taxonomy" id="477690"/>
    <lineage>
        <taxon>Bacteria</taxon>
        <taxon>Pseudomonadati</taxon>
        <taxon>Bacteroidota</taxon>
        <taxon>Flavobacteriia</taxon>
        <taxon>Flavobacteriales</taxon>
        <taxon>Crocinitomicaceae</taxon>
        <taxon>Lishizhenia</taxon>
    </lineage>
</organism>
<feature type="signal peptide" evidence="1">
    <location>
        <begin position="1"/>
        <end position="19"/>
    </location>
</feature>
<evidence type="ECO:0000313" key="2">
    <source>
        <dbReference type="EMBL" id="SFT77222.1"/>
    </source>
</evidence>
<dbReference type="EMBL" id="FPAS01000003">
    <property type="protein sequence ID" value="SFT77222.1"/>
    <property type="molecule type" value="Genomic_DNA"/>
</dbReference>
<feature type="chain" id="PRO_5014828752" description="Cytochrome c domain-containing protein" evidence="1">
    <location>
        <begin position="20"/>
        <end position="120"/>
    </location>
</feature>
<dbReference type="OrthoDB" id="9786191at2"/>
<reference evidence="2 3" key="1">
    <citation type="submission" date="2016-10" db="EMBL/GenBank/DDBJ databases">
        <authorList>
            <person name="de Groot N.N."/>
        </authorList>
    </citation>
    <scope>NUCLEOTIDE SEQUENCE [LARGE SCALE GENOMIC DNA]</scope>
    <source>
        <strain evidence="2 3">CGMCC 1.7005</strain>
    </source>
</reference>
<gene>
    <name evidence="2" type="ORF">SAMN05216474_2315</name>
</gene>
<dbReference type="Proteomes" id="UP000236454">
    <property type="component" value="Unassembled WGS sequence"/>
</dbReference>
<evidence type="ECO:0000313" key="3">
    <source>
        <dbReference type="Proteomes" id="UP000236454"/>
    </source>
</evidence>
<name>A0A1I7AQK0_9FLAO</name>
<evidence type="ECO:0008006" key="4">
    <source>
        <dbReference type="Google" id="ProtNLM"/>
    </source>
</evidence>
<proteinExistence type="predicted"/>
<dbReference type="RefSeq" id="WP_090249785.1">
    <property type="nucleotide sequence ID" value="NZ_FPAS01000003.1"/>
</dbReference>
<keyword evidence="1" id="KW-0732">Signal</keyword>
<accession>A0A1I7AQK0</accession>
<keyword evidence="3" id="KW-1185">Reference proteome</keyword>
<protein>
    <recommendedName>
        <fullName evidence="4">Cytochrome c domain-containing protein</fullName>
    </recommendedName>
</protein>
<dbReference type="PROSITE" id="PS51257">
    <property type="entry name" value="PROKAR_LIPOPROTEIN"/>
    <property type="match status" value="1"/>
</dbReference>
<sequence length="120" mass="13130">MLRYIGIVSVGLMFMVSCAKNTTEPMKVFPPGCEDTVFFSTQIQPLFTTNCSTSGCHDQSTAQNGYVFETYDQIVNSAEDALQTIKHEPGVVAMPSGSPQLNDSLIQQLVCWIGQGKMNN</sequence>
<dbReference type="STRING" id="477690.SAMN05216474_2315"/>